<feature type="region of interest" description="Disordered" evidence="2">
    <location>
        <begin position="863"/>
        <end position="885"/>
    </location>
</feature>
<dbReference type="Gene3D" id="1.20.58.1520">
    <property type="match status" value="1"/>
</dbReference>
<organism evidence="3 4">
    <name type="scientific">Geranomyces variabilis</name>
    <dbReference type="NCBI Taxonomy" id="109894"/>
    <lineage>
        <taxon>Eukaryota</taxon>
        <taxon>Fungi</taxon>
        <taxon>Fungi incertae sedis</taxon>
        <taxon>Chytridiomycota</taxon>
        <taxon>Chytridiomycota incertae sedis</taxon>
        <taxon>Chytridiomycetes</taxon>
        <taxon>Spizellomycetales</taxon>
        <taxon>Powellomycetaceae</taxon>
        <taxon>Geranomyces</taxon>
    </lineage>
</organism>
<evidence type="ECO:0000256" key="1">
    <source>
        <dbReference type="SAM" id="Coils"/>
    </source>
</evidence>
<dbReference type="Proteomes" id="UP001212152">
    <property type="component" value="Unassembled WGS sequence"/>
</dbReference>
<keyword evidence="4" id="KW-1185">Reference proteome</keyword>
<keyword evidence="1" id="KW-0175">Coiled coil</keyword>
<sequence>MYSLDWLSQVELERMANTFITELAIRYHQINTLSSPHFTPEKNRMIAMSILDYIDQLRDQVLFKCQLKKQNTEGGKAVIENDYIKPSEQLRKELQEVIMRTKSYHQSEFLLIRYAPKVRDAIEDVTHPVPTLNPPTLSLKHQAHVIRRSMQVGNATSPAQSVGALPGGLKKAPRLSTRFSVGRVLSTGAEAMRRSGGMVPPPAAPPEAAGALREKSGSRLWDLHSEEDIPKAIYDEAPLVDDEPPAPLAEITNDVIDLTALESVECDNPLLQGYTGSVSFSRRVGNPAQAIPVRIRYLPPCKYRKRHLSDYDYARLDAVPIPPSPPEHKIEHAALSRFHEIDDNMRSAPTLVSERTPKSFLSLASDPSTTVDSFDNEGESNGIDEKLARFKEVEELYGEIMRTNKRVHLDPMETEEEDSFACPAAPVDTQMLNSWLWQGLADPATLRPPAEKALAEAPRVISAGPFIRLRTRDAHSAYDEMPPLHPDDFIRNRSHAMARTLSSRYNGALRYNYGGYIPGDVDTKGTVRIMSEPTVEDYTTFLRGRHTDFVFDLIYHEDELAEKRRKQQEEAERVRKIEEDMKRLEQERKERADQRRQMLSYERGEWNPKIMDFIAELHDASILPSTITAEEAAELGSARASSRQSIARLSPMRASTAASSIPEMPQPPQALLPPETASAPPGTATPLSLPGTAEEAAPPAPVHPPRPISVDIRQMQQELEILWVTLKMPLDQKLDMAIKYGGHRFGPKLETAIRLWKTASQHIITREELLKEIEAFERTASDPERFFLKGPEGSSAARLKEAKDREDLMRRLHFVEARITDVIANIKLELKESVTYEGAPYKEKMKSDYTEMIKRLQRDRLSAGAATGSPMSVPPSRGVGALWQE</sequence>
<feature type="region of interest" description="Disordered" evidence="2">
    <location>
        <begin position="639"/>
        <end position="706"/>
    </location>
</feature>
<feature type="compositionally biased region" description="Low complexity" evidence="2">
    <location>
        <begin position="639"/>
        <end position="650"/>
    </location>
</feature>
<name>A0AAD5TGD0_9FUNG</name>
<evidence type="ECO:0000313" key="4">
    <source>
        <dbReference type="Proteomes" id="UP001212152"/>
    </source>
</evidence>
<dbReference type="EMBL" id="JADGJQ010000048">
    <property type="protein sequence ID" value="KAJ3175764.1"/>
    <property type="molecule type" value="Genomic_DNA"/>
</dbReference>
<proteinExistence type="predicted"/>
<dbReference type="Pfam" id="PF03999">
    <property type="entry name" value="MAP65_ASE1"/>
    <property type="match status" value="1"/>
</dbReference>
<evidence type="ECO:0000256" key="2">
    <source>
        <dbReference type="SAM" id="MobiDB-lite"/>
    </source>
</evidence>
<dbReference type="PANTHER" id="PTHR16078:SF1">
    <property type="entry name" value="COILED-COIL DOMAIN-CONTAINING PROTEIN 87"/>
    <property type="match status" value="1"/>
</dbReference>
<feature type="region of interest" description="Disordered" evidence="2">
    <location>
        <begin position="191"/>
        <end position="214"/>
    </location>
</feature>
<gene>
    <name evidence="3" type="primary">CCDC87</name>
    <name evidence="3" type="ORF">HDU87_005757</name>
</gene>
<accession>A0AAD5TGD0</accession>
<evidence type="ECO:0000313" key="3">
    <source>
        <dbReference type="EMBL" id="KAJ3175764.1"/>
    </source>
</evidence>
<feature type="coiled-coil region" evidence="1">
    <location>
        <begin position="557"/>
        <end position="604"/>
    </location>
</feature>
<dbReference type="PANTHER" id="PTHR16078">
    <property type="entry name" value="COILED-COIL DOMAIN-CONTAINING PROTEIN 87"/>
    <property type="match status" value="1"/>
</dbReference>
<reference evidence="3" key="1">
    <citation type="submission" date="2020-05" db="EMBL/GenBank/DDBJ databases">
        <title>Phylogenomic resolution of chytrid fungi.</title>
        <authorList>
            <person name="Stajich J.E."/>
            <person name="Amses K."/>
            <person name="Simmons R."/>
            <person name="Seto K."/>
            <person name="Myers J."/>
            <person name="Bonds A."/>
            <person name="Quandt C.A."/>
            <person name="Barry K."/>
            <person name="Liu P."/>
            <person name="Grigoriev I."/>
            <person name="Longcore J.E."/>
            <person name="James T.Y."/>
        </authorList>
    </citation>
    <scope>NUCLEOTIDE SEQUENCE</scope>
    <source>
        <strain evidence="3">JEL0379</strain>
    </source>
</reference>
<dbReference type="InterPro" id="IPR037383">
    <property type="entry name" value="CCDC87"/>
</dbReference>
<protein>
    <submittedName>
        <fullName evidence="3">Coiled-coil domain-containing protein 87</fullName>
    </submittedName>
</protein>
<comment type="caution">
    <text evidence="3">The sequence shown here is derived from an EMBL/GenBank/DDBJ whole genome shotgun (WGS) entry which is preliminary data.</text>
</comment>
<dbReference type="AlphaFoldDB" id="A0AAD5TGD0"/>